<comment type="caution">
    <text evidence="7">The sequence shown here is derived from an EMBL/GenBank/DDBJ whole genome shotgun (WGS) entry which is preliminary data.</text>
</comment>
<proteinExistence type="predicted"/>
<dbReference type="InterPro" id="IPR013083">
    <property type="entry name" value="Znf_RING/FYVE/PHD"/>
</dbReference>
<keyword evidence="1" id="KW-0479">Metal-binding</keyword>
<dbReference type="SUPFAM" id="SSF57845">
    <property type="entry name" value="B-box zinc-binding domain"/>
    <property type="match status" value="1"/>
</dbReference>
<evidence type="ECO:0000313" key="8">
    <source>
        <dbReference type="Proteomes" id="UP001519460"/>
    </source>
</evidence>
<dbReference type="SUPFAM" id="SSF57850">
    <property type="entry name" value="RING/U-box"/>
    <property type="match status" value="1"/>
</dbReference>
<organism evidence="7 8">
    <name type="scientific">Batillaria attramentaria</name>
    <dbReference type="NCBI Taxonomy" id="370345"/>
    <lineage>
        <taxon>Eukaryota</taxon>
        <taxon>Metazoa</taxon>
        <taxon>Spiralia</taxon>
        <taxon>Lophotrochozoa</taxon>
        <taxon>Mollusca</taxon>
        <taxon>Gastropoda</taxon>
        <taxon>Caenogastropoda</taxon>
        <taxon>Sorbeoconcha</taxon>
        <taxon>Cerithioidea</taxon>
        <taxon>Batillariidae</taxon>
        <taxon>Batillaria</taxon>
    </lineage>
</organism>
<dbReference type="Proteomes" id="UP001519460">
    <property type="component" value="Unassembled WGS sequence"/>
</dbReference>
<sequence>MATNAREDATCPVCLQVFTSAPRVLPCSHTFCERCLQRLCDMHAEQGRDGFPCPYCRGPTPIPEEGASGFPSTCPELETTADHVPLCQTHAGERLRFVCITCKTFLCVVCKSTAHHTHRTENLSTVASRCRRALEERYEPWLQRMVREQEGQLRAIAKDSEAAESRFGALCKRIAATVQGSEEETVAWRNQAKWQLLMEFREESSEHRRLSKKVQQERDRLSVLLARVKDAVQSETNPCRVVEIHKELLKMANEQLIESMISMS</sequence>
<evidence type="ECO:0000256" key="4">
    <source>
        <dbReference type="PROSITE-ProRule" id="PRU00024"/>
    </source>
</evidence>
<dbReference type="PANTHER" id="PTHR25462">
    <property type="entry name" value="BONUS, ISOFORM C-RELATED"/>
    <property type="match status" value="1"/>
</dbReference>
<dbReference type="InterPro" id="IPR017907">
    <property type="entry name" value="Znf_RING_CS"/>
</dbReference>
<dbReference type="SMART" id="SM00184">
    <property type="entry name" value="RING"/>
    <property type="match status" value="1"/>
</dbReference>
<dbReference type="PROSITE" id="PS00518">
    <property type="entry name" value="ZF_RING_1"/>
    <property type="match status" value="1"/>
</dbReference>
<dbReference type="PROSITE" id="PS50089">
    <property type="entry name" value="ZF_RING_2"/>
    <property type="match status" value="1"/>
</dbReference>
<dbReference type="InterPro" id="IPR027370">
    <property type="entry name" value="Znf-RING_euk"/>
</dbReference>
<keyword evidence="8" id="KW-1185">Reference proteome</keyword>
<name>A0ABD0JN59_9CAEN</name>
<keyword evidence="2 4" id="KW-0863">Zinc-finger</keyword>
<dbReference type="SMART" id="SM00336">
    <property type="entry name" value="BBOX"/>
    <property type="match status" value="1"/>
</dbReference>
<evidence type="ECO:0000259" key="5">
    <source>
        <dbReference type="PROSITE" id="PS50089"/>
    </source>
</evidence>
<keyword evidence="3" id="KW-0862">Zinc</keyword>
<dbReference type="GO" id="GO:0008270">
    <property type="term" value="F:zinc ion binding"/>
    <property type="evidence" value="ECO:0007669"/>
    <property type="project" value="UniProtKB-KW"/>
</dbReference>
<protein>
    <submittedName>
        <fullName evidence="7">Uncharacterized protein</fullName>
    </submittedName>
</protein>
<feature type="domain" description="RING-type" evidence="5">
    <location>
        <begin position="11"/>
        <end position="57"/>
    </location>
</feature>
<dbReference type="InterPro" id="IPR000315">
    <property type="entry name" value="Znf_B-box"/>
</dbReference>
<evidence type="ECO:0000256" key="2">
    <source>
        <dbReference type="ARBA" id="ARBA00022771"/>
    </source>
</evidence>
<feature type="domain" description="B box-type" evidence="6">
    <location>
        <begin position="82"/>
        <end position="126"/>
    </location>
</feature>
<dbReference type="InterPro" id="IPR001841">
    <property type="entry name" value="Znf_RING"/>
</dbReference>
<dbReference type="InterPro" id="IPR047153">
    <property type="entry name" value="TRIM45/56/19-like"/>
</dbReference>
<dbReference type="Pfam" id="PF00643">
    <property type="entry name" value="zf-B_box"/>
    <property type="match status" value="1"/>
</dbReference>
<reference evidence="7 8" key="1">
    <citation type="journal article" date="2023" name="Sci. Data">
        <title>Genome assembly of the Korean intertidal mud-creeper Batillaria attramentaria.</title>
        <authorList>
            <person name="Patra A.K."/>
            <person name="Ho P.T."/>
            <person name="Jun S."/>
            <person name="Lee S.J."/>
            <person name="Kim Y."/>
            <person name="Won Y.J."/>
        </authorList>
    </citation>
    <scope>NUCLEOTIDE SEQUENCE [LARGE SCALE GENOMIC DNA]</scope>
    <source>
        <strain evidence="7">Wonlab-2016</strain>
    </source>
</reference>
<evidence type="ECO:0000256" key="1">
    <source>
        <dbReference type="ARBA" id="ARBA00022723"/>
    </source>
</evidence>
<dbReference type="Gene3D" id="3.30.160.60">
    <property type="entry name" value="Classic Zinc Finger"/>
    <property type="match status" value="1"/>
</dbReference>
<dbReference type="AlphaFoldDB" id="A0ABD0JN59"/>
<gene>
    <name evidence="7" type="ORF">BaRGS_00032377</name>
</gene>
<dbReference type="PANTHER" id="PTHR25462:SF296">
    <property type="entry name" value="MEIOTIC P26, ISOFORM F"/>
    <property type="match status" value="1"/>
</dbReference>
<dbReference type="Pfam" id="PF13445">
    <property type="entry name" value="zf-RING_UBOX"/>
    <property type="match status" value="1"/>
</dbReference>
<accession>A0ABD0JN59</accession>
<evidence type="ECO:0000313" key="7">
    <source>
        <dbReference type="EMBL" id="KAK7476377.1"/>
    </source>
</evidence>
<evidence type="ECO:0000259" key="6">
    <source>
        <dbReference type="PROSITE" id="PS50119"/>
    </source>
</evidence>
<dbReference type="PROSITE" id="PS50119">
    <property type="entry name" value="ZF_BBOX"/>
    <property type="match status" value="1"/>
</dbReference>
<dbReference type="EMBL" id="JACVVK020000377">
    <property type="protein sequence ID" value="KAK7476377.1"/>
    <property type="molecule type" value="Genomic_DNA"/>
</dbReference>
<evidence type="ECO:0000256" key="3">
    <source>
        <dbReference type="ARBA" id="ARBA00022833"/>
    </source>
</evidence>
<dbReference type="Gene3D" id="3.30.40.10">
    <property type="entry name" value="Zinc/RING finger domain, C3HC4 (zinc finger)"/>
    <property type="match status" value="1"/>
</dbReference>